<dbReference type="PROSITE" id="PS50082">
    <property type="entry name" value="WD_REPEATS_2"/>
    <property type="match status" value="1"/>
</dbReference>
<dbReference type="Gene3D" id="1.10.1540.10">
    <property type="entry name" value="BEACH domain"/>
    <property type="match status" value="1"/>
</dbReference>
<accession>A0A1Y1UGE4</accession>
<dbReference type="OrthoDB" id="26681at2759"/>
<dbReference type="AlphaFoldDB" id="A0A1Y1UGE4"/>
<dbReference type="InterPro" id="IPR050865">
    <property type="entry name" value="BEACH_Domain"/>
</dbReference>
<comment type="caution">
    <text evidence="5">The sequence shown here is derived from an EMBL/GenBank/DDBJ whole genome shotgun (WGS) entry which is preliminary data.</text>
</comment>
<dbReference type="InterPro" id="IPR036372">
    <property type="entry name" value="BEACH_dom_sf"/>
</dbReference>
<feature type="compositionally biased region" description="Low complexity" evidence="2">
    <location>
        <begin position="1025"/>
        <end position="1043"/>
    </location>
</feature>
<dbReference type="SUPFAM" id="SSF81837">
    <property type="entry name" value="BEACH domain"/>
    <property type="match status" value="1"/>
</dbReference>
<feature type="domain" description="BEACH" evidence="3">
    <location>
        <begin position="306"/>
        <end position="595"/>
    </location>
</feature>
<keyword evidence="6" id="KW-1185">Reference proteome</keyword>
<dbReference type="Pfam" id="PF02138">
    <property type="entry name" value="Beach"/>
    <property type="match status" value="1"/>
</dbReference>
<dbReference type="PANTHER" id="PTHR13743">
    <property type="entry name" value="BEIGE/BEACH-RELATED"/>
    <property type="match status" value="1"/>
</dbReference>
<dbReference type="SUPFAM" id="SSF50729">
    <property type="entry name" value="PH domain-like"/>
    <property type="match status" value="1"/>
</dbReference>
<reference evidence="5 6" key="1">
    <citation type="submission" date="2017-03" db="EMBL/GenBank/DDBJ databases">
        <title>Widespread Adenine N6-methylation of Active Genes in Fungi.</title>
        <authorList>
            <consortium name="DOE Joint Genome Institute"/>
            <person name="Mondo S.J."/>
            <person name="Dannebaum R.O."/>
            <person name="Kuo R.C."/>
            <person name="Louie K.B."/>
            <person name="Bewick A.J."/>
            <person name="Labutti K."/>
            <person name="Haridas S."/>
            <person name="Kuo A."/>
            <person name="Salamov A."/>
            <person name="Ahrendt S.R."/>
            <person name="Lau R."/>
            <person name="Bowen B.P."/>
            <person name="Lipzen A."/>
            <person name="Sullivan W."/>
            <person name="Andreopoulos W.B."/>
            <person name="Clum A."/>
            <person name="Lindquist E."/>
            <person name="Daum C."/>
            <person name="Northen T.R."/>
            <person name="Ramamoorthy G."/>
            <person name="Schmitz R.J."/>
            <person name="Gryganskyi A."/>
            <person name="Culley D."/>
            <person name="Magnuson J."/>
            <person name="James T.Y."/>
            <person name="O'Malley M.A."/>
            <person name="Stajich J.E."/>
            <person name="Spatafora J.W."/>
            <person name="Visel A."/>
            <person name="Grigoriev I.V."/>
        </authorList>
    </citation>
    <scope>NUCLEOTIDE SEQUENCE [LARGE SCALE GENOMIC DNA]</scope>
    <source>
        <strain evidence="5 6">NRRL Y-17943</strain>
    </source>
</reference>
<dbReference type="PROSITE" id="PS50294">
    <property type="entry name" value="WD_REPEATS_REGION"/>
    <property type="match status" value="1"/>
</dbReference>
<dbReference type="Gene3D" id="3.30.40.10">
    <property type="entry name" value="Zinc/RING finger domain, C3HC4 (zinc finger)"/>
    <property type="match status" value="1"/>
</dbReference>
<dbReference type="SUPFAM" id="SSF50978">
    <property type="entry name" value="WD40 repeat-like"/>
    <property type="match status" value="1"/>
</dbReference>
<feature type="region of interest" description="Disordered" evidence="2">
    <location>
        <begin position="114"/>
        <end position="135"/>
    </location>
</feature>
<keyword evidence="1" id="KW-0853">WD repeat</keyword>
<evidence type="ECO:0000259" key="4">
    <source>
        <dbReference type="PROSITE" id="PS51783"/>
    </source>
</evidence>
<dbReference type="InterPro" id="IPR011993">
    <property type="entry name" value="PH-like_dom_sf"/>
</dbReference>
<dbReference type="InterPro" id="IPR023362">
    <property type="entry name" value="PH-BEACH_dom"/>
</dbReference>
<evidence type="ECO:0008006" key="7">
    <source>
        <dbReference type="Google" id="ProtNLM"/>
    </source>
</evidence>
<dbReference type="InParanoid" id="A0A1Y1UGE4"/>
<gene>
    <name evidence="5" type="ORF">BD324DRAFT_427163</name>
</gene>
<feature type="region of interest" description="Disordered" evidence="2">
    <location>
        <begin position="1017"/>
        <end position="1057"/>
    </location>
</feature>
<dbReference type="InterPro" id="IPR036322">
    <property type="entry name" value="WD40_repeat_dom_sf"/>
</dbReference>
<evidence type="ECO:0000259" key="3">
    <source>
        <dbReference type="PROSITE" id="PS50197"/>
    </source>
</evidence>
<dbReference type="STRING" id="4999.A0A1Y1UGE4"/>
<proteinExistence type="predicted"/>
<feature type="domain" description="BEACH-type PH" evidence="4">
    <location>
        <begin position="158"/>
        <end position="281"/>
    </location>
</feature>
<sequence length="1115" mass="123544">MILERKEHWRKLSEVDWPRVASALRAENGLWPEQEGPVHWRLDGSEGPLRMRNRLERVQASTEPVQGRMQRKLRDAIPSMDELSSAVSRVNLAPWEDPFALALGQAAPISEEAEAPLVDPHNNVSPPSPTESRLDDESIIDIEVDKDDKMRRIAKTLEAGDIVEEAHNIVRIVGVDACPGLLILGKKNLYLVDGLVQTAGGEVIDAKDAPRDVLTIPGTIIDMSGSEQESLKWPYSEIIETNKRAFLFRDVALELYFSDKRNFLVVLKDKRERSIIVSKLQYKTNQAGVISQSLIGSFVLDQVVRVIEKPEQPLDALTRKWQSRSISNFAYLSLLNQYANRTPNDVTQYPVFPWVLSDYTSSILDLSKPSSFRDLTLPMGALTPARREAAVERYTATEGVGEKPFHYGTHYSSSMIVCGFLIRLSPFTEIFLALQGGNFDLADRLFSSISRAWDSASADNRGDVRELIPEFFYSSAYLNNLNHHDFGRKQVSGDSVDDVVLPPWALNDPLLFTHKHREALESDYVSRHLPSWIDLTFGCKQRDPSSYNCYHPLSYRGAVDLEHMEDESELAASTAIIHNFGQTPLQIFKSPHPSRFSSGRSTLPYGQLFGVAEQWQLLFRSRLPVIETVLPIDDIYISSGSESKPSALQRHRLGVPGSPLLSVHYGFADQSLRVLYQEVVGSIGTRLVHVLEGVSVVHAVFASPSLLVTVSWDSVITVWRMSVKSYGSKKGDVSLQREAILRGHTSKVTTLAASQAWSFLVSCSETGSAMVWDMNRCKYTRTLQLPTKEPIKFCEINESDGQTAIATATHLFLFSLNGHPIASTPLESELATDFTFGEMENHEPEQFTGGISFLKREFLPFGVLFVIGVGRELALYRCVPGVRSYEDEEDVLPWQLVEQGRLARSDDHPGGNCCMVKFAGETLYAAFEPSADTSKYTLWQWSLPEGGARHVPEAVSHLCMAEHCGRHFGLLEPKRFCGGCGGSFCGTHAVHVESLEQRYCSDCRSQLAQSQNLLNRRRDSAIATSRRGSSAGLASGANSRRASISIPHGSASRRPSVSHVLAKAAIAAHAISNSSPHGSGPGSPALGSTIKSMSVSPVAERRSREASPRLNVPPY</sequence>
<dbReference type="Gene3D" id="2.130.10.10">
    <property type="entry name" value="YVTN repeat-like/Quinoprotein amine dehydrogenase"/>
    <property type="match status" value="1"/>
</dbReference>
<dbReference type="InterPro" id="IPR013083">
    <property type="entry name" value="Znf_RING/FYVE/PHD"/>
</dbReference>
<name>A0A1Y1UGE4_9TREE</name>
<dbReference type="PROSITE" id="PS51783">
    <property type="entry name" value="PH_BEACH"/>
    <property type="match status" value="1"/>
</dbReference>
<dbReference type="InterPro" id="IPR000409">
    <property type="entry name" value="BEACH_dom"/>
</dbReference>
<evidence type="ECO:0000313" key="5">
    <source>
        <dbReference type="EMBL" id="ORX37123.1"/>
    </source>
</evidence>
<dbReference type="InterPro" id="IPR001680">
    <property type="entry name" value="WD40_rpt"/>
</dbReference>
<dbReference type="Proteomes" id="UP000193218">
    <property type="component" value="Unassembled WGS sequence"/>
</dbReference>
<dbReference type="CDD" id="cd01201">
    <property type="entry name" value="PH_BEACH"/>
    <property type="match status" value="1"/>
</dbReference>
<dbReference type="SMART" id="SM00320">
    <property type="entry name" value="WD40"/>
    <property type="match status" value="2"/>
</dbReference>
<feature type="region of interest" description="Disordered" evidence="2">
    <location>
        <begin position="1071"/>
        <end position="1115"/>
    </location>
</feature>
<feature type="compositionally biased region" description="Low complexity" evidence="2">
    <location>
        <begin position="1071"/>
        <end position="1088"/>
    </location>
</feature>
<organism evidence="5 6">
    <name type="scientific">Kockovaella imperatae</name>
    <dbReference type="NCBI Taxonomy" id="4999"/>
    <lineage>
        <taxon>Eukaryota</taxon>
        <taxon>Fungi</taxon>
        <taxon>Dikarya</taxon>
        <taxon>Basidiomycota</taxon>
        <taxon>Agaricomycotina</taxon>
        <taxon>Tremellomycetes</taxon>
        <taxon>Tremellales</taxon>
        <taxon>Cuniculitremaceae</taxon>
        <taxon>Kockovaella</taxon>
    </lineage>
</organism>
<dbReference type="InterPro" id="IPR015943">
    <property type="entry name" value="WD40/YVTN_repeat-like_dom_sf"/>
</dbReference>
<dbReference type="InterPro" id="IPR011011">
    <property type="entry name" value="Znf_FYVE_PHD"/>
</dbReference>
<evidence type="ECO:0000313" key="6">
    <source>
        <dbReference type="Proteomes" id="UP000193218"/>
    </source>
</evidence>
<evidence type="ECO:0000256" key="2">
    <source>
        <dbReference type="SAM" id="MobiDB-lite"/>
    </source>
</evidence>
<dbReference type="EMBL" id="NBSH01000006">
    <property type="protein sequence ID" value="ORX37123.1"/>
    <property type="molecule type" value="Genomic_DNA"/>
</dbReference>
<dbReference type="Pfam" id="PF14844">
    <property type="entry name" value="PH_BEACH"/>
    <property type="match status" value="1"/>
</dbReference>
<dbReference type="RefSeq" id="XP_021871161.1">
    <property type="nucleotide sequence ID" value="XM_022012754.1"/>
</dbReference>
<dbReference type="GeneID" id="33554562"/>
<dbReference type="SMART" id="SM01026">
    <property type="entry name" value="Beach"/>
    <property type="match status" value="1"/>
</dbReference>
<evidence type="ECO:0000256" key="1">
    <source>
        <dbReference type="PROSITE-ProRule" id="PRU00221"/>
    </source>
</evidence>
<dbReference type="PANTHER" id="PTHR13743:SF123">
    <property type="entry name" value="PROTEIN FAN"/>
    <property type="match status" value="1"/>
</dbReference>
<dbReference type="PROSITE" id="PS50197">
    <property type="entry name" value="BEACH"/>
    <property type="match status" value="1"/>
</dbReference>
<dbReference type="CDD" id="cd06071">
    <property type="entry name" value="Beach"/>
    <property type="match status" value="1"/>
</dbReference>
<dbReference type="Gene3D" id="2.30.29.30">
    <property type="entry name" value="Pleckstrin-homology domain (PH domain)/Phosphotyrosine-binding domain (PTB)"/>
    <property type="match status" value="1"/>
</dbReference>
<protein>
    <recommendedName>
        <fullName evidence="7">WD40-repeat-containing domain protein</fullName>
    </recommendedName>
</protein>
<feature type="repeat" description="WD" evidence="1">
    <location>
        <begin position="741"/>
        <end position="782"/>
    </location>
</feature>
<dbReference type="SUPFAM" id="SSF57903">
    <property type="entry name" value="FYVE/PHD zinc finger"/>
    <property type="match status" value="1"/>
</dbReference>